<name>A0ABU0HT22_9HYPH</name>
<sequence>MPRALTAVAVANAKPSTARREIADGATPGLRVVIQPSGSKSWIFRYELGGRGVKLTLGPAVGPGSLTLAEARQKAGDARKSLTTGNDPSAERKAVRAAAMAQREAERSEAVTAERRQDDLIESVVDRYVARQVSRMKSAQEVKRLLEKEVKGPWRGRLVTEIDRADVLKLVEGIADRGAGTTANRTLANLKAFFNWCVDRGILEVSPAERVKRPKDEVSRDRVLSDPELRLVVLALRQLDWPWREFFSLTLLTGQRREEIAGMRWSEVDLDASDPVWVLPAARVKNGKIHAVPLVPAVVALIRDARRIEGSEFVLTTTGDTSVSGFSRAKAALDARMLKVARDEAEKQGADPERVTIAPWRLHDLRRTAASGMARAGISVAVVEKVLNHVSGTFGGIVGVYQRHDFAAEKRHALEAWAALVDRLSADTDGGSSHGEAA</sequence>
<evidence type="ECO:0000313" key="9">
    <source>
        <dbReference type="Proteomes" id="UP001236369"/>
    </source>
</evidence>
<organism evidence="8 9">
    <name type="scientific">Methylobacterium persicinum</name>
    <dbReference type="NCBI Taxonomy" id="374426"/>
    <lineage>
        <taxon>Bacteria</taxon>
        <taxon>Pseudomonadati</taxon>
        <taxon>Pseudomonadota</taxon>
        <taxon>Alphaproteobacteria</taxon>
        <taxon>Hyphomicrobiales</taxon>
        <taxon>Methylobacteriaceae</taxon>
        <taxon>Methylobacterium</taxon>
    </lineage>
</organism>
<evidence type="ECO:0000256" key="1">
    <source>
        <dbReference type="ARBA" id="ARBA00008857"/>
    </source>
</evidence>
<evidence type="ECO:0000256" key="5">
    <source>
        <dbReference type="PROSITE-ProRule" id="PRU01248"/>
    </source>
</evidence>
<feature type="domain" description="Tyr recombinase" evidence="6">
    <location>
        <begin position="219"/>
        <end position="415"/>
    </location>
</feature>
<reference evidence="8 9" key="1">
    <citation type="submission" date="2023-07" db="EMBL/GenBank/DDBJ databases">
        <title>Genomic Encyclopedia of Type Strains, Phase IV (KMG-IV): sequencing the most valuable type-strain genomes for metagenomic binning, comparative biology and taxonomic classification.</title>
        <authorList>
            <person name="Goeker M."/>
        </authorList>
    </citation>
    <scope>NUCLEOTIDE SEQUENCE [LARGE SCALE GENOMIC DNA]</scope>
    <source>
        <strain evidence="8 9">DSM 19562</strain>
    </source>
</reference>
<dbReference type="RefSeq" id="WP_238253395.1">
    <property type="nucleotide sequence ID" value="NZ_BPQX01000091.1"/>
</dbReference>
<dbReference type="Pfam" id="PF22022">
    <property type="entry name" value="Phage_int_M"/>
    <property type="match status" value="1"/>
</dbReference>
<dbReference type="Gene3D" id="1.10.443.10">
    <property type="entry name" value="Intergrase catalytic core"/>
    <property type="match status" value="1"/>
</dbReference>
<gene>
    <name evidence="8" type="ORF">QO016_005024</name>
</gene>
<evidence type="ECO:0000256" key="2">
    <source>
        <dbReference type="ARBA" id="ARBA00022908"/>
    </source>
</evidence>
<dbReference type="Gene3D" id="3.30.160.390">
    <property type="entry name" value="Integrase, DNA-binding domain"/>
    <property type="match status" value="1"/>
</dbReference>
<dbReference type="Proteomes" id="UP001236369">
    <property type="component" value="Unassembled WGS sequence"/>
</dbReference>
<keyword evidence="3 5" id="KW-0238">DNA-binding</keyword>
<accession>A0ABU0HT22</accession>
<evidence type="ECO:0000259" key="7">
    <source>
        <dbReference type="PROSITE" id="PS51900"/>
    </source>
</evidence>
<dbReference type="Pfam" id="PF00589">
    <property type="entry name" value="Phage_integrase"/>
    <property type="match status" value="1"/>
</dbReference>
<protein>
    <submittedName>
        <fullName evidence="8">Integrase</fullName>
    </submittedName>
</protein>
<dbReference type="CDD" id="cd00801">
    <property type="entry name" value="INT_P4_C"/>
    <property type="match status" value="1"/>
</dbReference>
<dbReference type="Pfam" id="PF13356">
    <property type="entry name" value="Arm-DNA-bind_3"/>
    <property type="match status" value="1"/>
</dbReference>
<keyword evidence="2" id="KW-0229">DNA integration</keyword>
<dbReference type="InterPro" id="IPR002104">
    <property type="entry name" value="Integrase_catalytic"/>
</dbReference>
<evidence type="ECO:0000259" key="6">
    <source>
        <dbReference type="PROSITE" id="PS51898"/>
    </source>
</evidence>
<dbReference type="InterPro" id="IPR010998">
    <property type="entry name" value="Integrase_recombinase_N"/>
</dbReference>
<dbReference type="PANTHER" id="PTHR30629">
    <property type="entry name" value="PROPHAGE INTEGRASE"/>
    <property type="match status" value="1"/>
</dbReference>
<dbReference type="InterPro" id="IPR053876">
    <property type="entry name" value="Phage_int_M"/>
</dbReference>
<keyword evidence="9" id="KW-1185">Reference proteome</keyword>
<evidence type="ECO:0000256" key="3">
    <source>
        <dbReference type="ARBA" id="ARBA00023125"/>
    </source>
</evidence>
<dbReference type="InterPro" id="IPR011010">
    <property type="entry name" value="DNA_brk_join_enz"/>
</dbReference>
<dbReference type="InterPro" id="IPR038488">
    <property type="entry name" value="Integrase_DNA-bd_sf"/>
</dbReference>
<feature type="domain" description="Core-binding (CB)" evidence="7">
    <location>
        <begin position="119"/>
        <end position="198"/>
    </location>
</feature>
<dbReference type="Gene3D" id="1.10.150.130">
    <property type="match status" value="1"/>
</dbReference>
<comment type="similarity">
    <text evidence="1">Belongs to the 'phage' integrase family.</text>
</comment>
<comment type="caution">
    <text evidence="8">The sequence shown here is derived from an EMBL/GenBank/DDBJ whole genome shotgun (WGS) entry which is preliminary data.</text>
</comment>
<keyword evidence="4" id="KW-0233">DNA recombination</keyword>
<dbReference type="InterPro" id="IPR013762">
    <property type="entry name" value="Integrase-like_cat_sf"/>
</dbReference>
<dbReference type="SUPFAM" id="SSF56349">
    <property type="entry name" value="DNA breaking-rejoining enzymes"/>
    <property type="match status" value="1"/>
</dbReference>
<dbReference type="InterPro" id="IPR044068">
    <property type="entry name" value="CB"/>
</dbReference>
<evidence type="ECO:0000256" key="4">
    <source>
        <dbReference type="ARBA" id="ARBA00023172"/>
    </source>
</evidence>
<evidence type="ECO:0000313" key="8">
    <source>
        <dbReference type="EMBL" id="MDQ0445493.1"/>
    </source>
</evidence>
<dbReference type="PROSITE" id="PS51898">
    <property type="entry name" value="TYR_RECOMBINASE"/>
    <property type="match status" value="1"/>
</dbReference>
<proteinExistence type="inferred from homology"/>
<dbReference type="InterPro" id="IPR025166">
    <property type="entry name" value="Integrase_DNA_bind_dom"/>
</dbReference>
<dbReference type="PROSITE" id="PS51900">
    <property type="entry name" value="CB"/>
    <property type="match status" value="1"/>
</dbReference>
<dbReference type="PANTHER" id="PTHR30629:SF2">
    <property type="entry name" value="PROPHAGE INTEGRASE INTS-RELATED"/>
    <property type="match status" value="1"/>
</dbReference>
<dbReference type="EMBL" id="JAUSVV010000042">
    <property type="protein sequence ID" value="MDQ0445493.1"/>
    <property type="molecule type" value="Genomic_DNA"/>
</dbReference>
<dbReference type="InterPro" id="IPR050808">
    <property type="entry name" value="Phage_Integrase"/>
</dbReference>